<dbReference type="Proteomes" id="UP001497472">
    <property type="component" value="Unassembled WGS sequence"/>
</dbReference>
<evidence type="ECO:0000313" key="1">
    <source>
        <dbReference type="EMBL" id="CAK1548585.1"/>
    </source>
</evidence>
<sequence>MLSKSFLQKNSFTRSYLFLKRNLFLNVNDTPFITLYQNVTGESIPTQQLEYLTKKEPSIFKTTSESLKLTLNILKKFEITAEEACYNPHLFCINLISLDNYGEILKECGFIKILPSHLIRYNTIVKSRTISKLKKQGLINTNLCLEQILLDIFQDWPQNEKFLKQYSDVNTNILTVRMSVLQRYLEWRLGITNDKFTKFSNNNLPLKHRPMVDIHQSLDIAENVIKFDRKYIRNNSFIISSDPLNTRLILENVDSLAGVDIKEAIRLVPAILKNNYRALLEIKEILREYEIIEEAQKRYLRVYCMNPDTVRSRLNDLVTMNEFKVLASNPRILSMVVHYRKVLNRLTKIESEKKQCFSLNTLVAPQKIFNTYISNFGSRVCSRDMAIHILSSLKGNYNQDTLVNTLKRHKYWLHTAISVVHDNICMLKKYFDDQVILDNCQLLLYPGSDIERHISRIQKIRNSASRDNPIETHNNLNYSRLTDSQILSLVLYEIEKKYHFSGDGIWSNQDGMREHTANRKSHASS</sequence>
<dbReference type="EMBL" id="CAVLEF010000010">
    <property type="protein sequence ID" value="CAK1548585.1"/>
    <property type="molecule type" value="Genomic_DNA"/>
</dbReference>
<reference evidence="1 2" key="1">
    <citation type="submission" date="2023-11" db="EMBL/GenBank/DDBJ databases">
        <authorList>
            <person name="Okamura Y."/>
        </authorList>
    </citation>
    <scope>NUCLEOTIDE SEQUENCE [LARGE SCALE GENOMIC DNA]</scope>
</reference>
<evidence type="ECO:0000313" key="2">
    <source>
        <dbReference type="Proteomes" id="UP001497472"/>
    </source>
</evidence>
<proteinExistence type="predicted"/>
<name>A0AAV1JJ53_9NEOP</name>
<protein>
    <recommendedName>
        <fullName evidence="3">Transcription termination factor 5, mitochondrial</fullName>
    </recommendedName>
</protein>
<keyword evidence="2" id="KW-1185">Reference proteome</keyword>
<gene>
    <name evidence="1" type="ORF">LNINA_LOCUS7953</name>
</gene>
<comment type="caution">
    <text evidence="1">The sequence shown here is derived from an EMBL/GenBank/DDBJ whole genome shotgun (WGS) entry which is preliminary data.</text>
</comment>
<organism evidence="1 2">
    <name type="scientific">Leptosia nina</name>
    <dbReference type="NCBI Taxonomy" id="320188"/>
    <lineage>
        <taxon>Eukaryota</taxon>
        <taxon>Metazoa</taxon>
        <taxon>Ecdysozoa</taxon>
        <taxon>Arthropoda</taxon>
        <taxon>Hexapoda</taxon>
        <taxon>Insecta</taxon>
        <taxon>Pterygota</taxon>
        <taxon>Neoptera</taxon>
        <taxon>Endopterygota</taxon>
        <taxon>Lepidoptera</taxon>
        <taxon>Glossata</taxon>
        <taxon>Ditrysia</taxon>
        <taxon>Papilionoidea</taxon>
        <taxon>Pieridae</taxon>
        <taxon>Pierinae</taxon>
        <taxon>Leptosia</taxon>
    </lineage>
</organism>
<accession>A0AAV1JJ53</accession>
<dbReference type="AlphaFoldDB" id="A0AAV1JJ53"/>
<evidence type="ECO:0008006" key="3">
    <source>
        <dbReference type="Google" id="ProtNLM"/>
    </source>
</evidence>